<dbReference type="EMBL" id="BAABAQ010000004">
    <property type="protein sequence ID" value="GAA4190390.1"/>
    <property type="molecule type" value="Genomic_DNA"/>
</dbReference>
<dbReference type="InterPro" id="IPR011256">
    <property type="entry name" value="Reg_factor_effector_dom_sf"/>
</dbReference>
<dbReference type="Pfam" id="PF06445">
    <property type="entry name" value="GyrI-like"/>
    <property type="match status" value="1"/>
</dbReference>
<dbReference type="SUPFAM" id="SSF55136">
    <property type="entry name" value="Probable bacterial effector-binding domain"/>
    <property type="match status" value="1"/>
</dbReference>
<sequence>MPLGSNGRTAEVARGVRVEIIEGPSAGAKPDRHCVGIRVVTPFRGMFAVRDELMEELYGWLDERGVDFGHTFFRLHVVDMAGSMDVEVGVVTEKPVEGDGRVSSGVLPAGRYATLTYVNHARRANRALIEWVRGQGLTFDCVENPAGDRFGCRYEAYLTDPRSERMKTRWRVELAIRLADGPSRESPGEPS</sequence>
<evidence type="ECO:0000259" key="1">
    <source>
        <dbReference type="SMART" id="SM00871"/>
    </source>
</evidence>
<keyword evidence="3" id="KW-1185">Reference proteome</keyword>
<evidence type="ECO:0000313" key="3">
    <source>
        <dbReference type="Proteomes" id="UP001501251"/>
    </source>
</evidence>
<dbReference type="InterPro" id="IPR010499">
    <property type="entry name" value="AraC_E-bd"/>
</dbReference>
<dbReference type="Proteomes" id="UP001501251">
    <property type="component" value="Unassembled WGS sequence"/>
</dbReference>
<name>A0ABP8AUK6_9ACTN</name>
<dbReference type="Gene3D" id="3.20.80.10">
    <property type="entry name" value="Regulatory factor, effector binding domain"/>
    <property type="match status" value="1"/>
</dbReference>
<dbReference type="RefSeq" id="WP_344918319.1">
    <property type="nucleotide sequence ID" value="NZ_BAABAQ010000004.1"/>
</dbReference>
<protein>
    <recommendedName>
        <fullName evidence="1">AraC effector-binding domain-containing protein</fullName>
    </recommendedName>
</protein>
<proteinExistence type="predicted"/>
<dbReference type="SMART" id="SM00871">
    <property type="entry name" value="AraC_E_bind"/>
    <property type="match status" value="1"/>
</dbReference>
<reference evidence="3" key="1">
    <citation type="journal article" date="2019" name="Int. J. Syst. Evol. Microbiol.">
        <title>The Global Catalogue of Microorganisms (GCM) 10K type strain sequencing project: providing services to taxonomists for standard genome sequencing and annotation.</title>
        <authorList>
            <consortium name="The Broad Institute Genomics Platform"/>
            <consortium name="The Broad Institute Genome Sequencing Center for Infectious Disease"/>
            <person name="Wu L."/>
            <person name="Ma J."/>
        </authorList>
    </citation>
    <scope>NUCLEOTIDE SEQUENCE [LARGE SCALE GENOMIC DNA]</scope>
    <source>
        <strain evidence="3">JCM 17388</strain>
    </source>
</reference>
<evidence type="ECO:0000313" key="2">
    <source>
        <dbReference type="EMBL" id="GAA4190390.1"/>
    </source>
</evidence>
<organism evidence="2 3">
    <name type="scientific">Streptosporangium oxazolinicum</name>
    <dbReference type="NCBI Taxonomy" id="909287"/>
    <lineage>
        <taxon>Bacteria</taxon>
        <taxon>Bacillati</taxon>
        <taxon>Actinomycetota</taxon>
        <taxon>Actinomycetes</taxon>
        <taxon>Streptosporangiales</taxon>
        <taxon>Streptosporangiaceae</taxon>
        <taxon>Streptosporangium</taxon>
    </lineage>
</organism>
<gene>
    <name evidence="2" type="ORF">GCM10022252_28630</name>
</gene>
<comment type="caution">
    <text evidence="2">The sequence shown here is derived from an EMBL/GenBank/DDBJ whole genome shotgun (WGS) entry which is preliminary data.</text>
</comment>
<feature type="domain" description="AraC effector-binding" evidence="1">
    <location>
        <begin position="16"/>
        <end position="179"/>
    </location>
</feature>
<dbReference type="InterPro" id="IPR029442">
    <property type="entry name" value="GyrI-like"/>
</dbReference>
<accession>A0ABP8AUK6</accession>